<name>A0A8T0XDJ7_PANVG</name>
<feature type="compositionally biased region" description="Low complexity" evidence="1">
    <location>
        <begin position="43"/>
        <end position="53"/>
    </location>
</feature>
<gene>
    <name evidence="2" type="ORF">PVAP13_1NG458638</name>
</gene>
<organism evidence="2 3">
    <name type="scientific">Panicum virgatum</name>
    <name type="common">Blackwell switchgrass</name>
    <dbReference type="NCBI Taxonomy" id="38727"/>
    <lineage>
        <taxon>Eukaryota</taxon>
        <taxon>Viridiplantae</taxon>
        <taxon>Streptophyta</taxon>
        <taxon>Embryophyta</taxon>
        <taxon>Tracheophyta</taxon>
        <taxon>Spermatophyta</taxon>
        <taxon>Magnoliopsida</taxon>
        <taxon>Liliopsida</taxon>
        <taxon>Poales</taxon>
        <taxon>Poaceae</taxon>
        <taxon>PACMAD clade</taxon>
        <taxon>Panicoideae</taxon>
        <taxon>Panicodae</taxon>
        <taxon>Paniceae</taxon>
        <taxon>Panicinae</taxon>
        <taxon>Panicum</taxon>
        <taxon>Panicum sect. Hiantes</taxon>
    </lineage>
</organism>
<feature type="region of interest" description="Disordered" evidence="1">
    <location>
        <begin position="12"/>
        <end position="94"/>
    </location>
</feature>
<dbReference type="EMBL" id="CM029038">
    <property type="protein sequence ID" value="KAG2653480.1"/>
    <property type="molecule type" value="Genomic_DNA"/>
</dbReference>
<comment type="caution">
    <text evidence="2">The sequence shown here is derived from an EMBL/GenBank/DDBJ whole genome shotgun (WGS) entry which is preliminary data.</text>
</comment>
<reference evidence="2" key="1">
    <citation type="submission" date="2020-05" db="EMBL/GenBank/DDBJ databases">
        <title>WGS assembly of Panicum virgatum.</title>
        <authorList>
            <person name="Lovell J.T."/>
            <person name="Jenkins J."/>
            <person name="Shu S."/>
            <person name="Juenger T.E."/>
            <person name="Schmutz J."/>
        </authorList>
    </citation>
    <scope>NUCLEOTIDE SEQUENCE</scope>
    <source>
        <strain evidence="2">AP13</strain>
    </source>
</reference>
<protein>
    <submittedName>
        <fullName evidence="2">Uncharacterized protein</fullName>
    </submittedName>
</protein>
<evidence type="ECO:0000313" key="2">
    <source>
        <dbReference type="EMBL" id="KAG2653479.1"/>
    </source>
</evidence>
<feature type="compositionally biased region" description="Gly residues" evidence="1">
    <location>
        <begin position="67"/>
        <end position="85"/>
    </location>
</feature>
<accession>A0A8T0XDJ7</accession>
<evidence type="ECO:0000256" key="1">
    <source>
        <dbReference type="SAM" id="MobiDB-lite"/>
    </source>
</evidence>
<keyword evidence="3" id="KW-1185">Reference proteome</keyword>
<dbReference type="AlphaFoldDB" id="A0A8T0XDJ7"/>
<dbReference type="EMBL" id="CM029038">
    <property type="protein sequence ID" value="KAG2653479.1"/>
    <property type="molecule type" value="Genomic_DNA"/>
</dbReference>
<proteinExistence type="predicted"/>
<dbReference type="Proteomes" id="UP000823388">
    <property type="component" value="Chromosome 1N"/>
</dbReference>
<sequence>MQDFEVYCEAHLGVHREPSDDGDDWPPPRGSDHLDPAARTSPSSSSSSGWCWRGRWRRGAEGRGWAASGGGAESGGWSASGGGAEADGEAEAGG</sequence>
<evidence type="ECO:0000313" key="3">
    <source>
        <dbReference type="Proteomes" id="UP000823388"/>
    </source>
</evidence>